<dbReference type="Proteomes" id="UP000551499">
    <property type="component" value="Unassembled WGS sequence"/>
</dbReference>
<protein>
    <submittedName>
        <fullName evidence="1">Uncharacterized protein</fullName>
    </submittedName>
</protein>
<dbReference type="EMBL" id="JACEGB010000200">
    <property type="protein sequence ID" value="MBC1191375.1"/>
    <property type="molecule type" value="Genomic_DNA"/>
</dbReference>
<reference evidence="1 2" key="1">
    <citation type="submission" date="2020-07" db="EMBL/GenBank/DDBJ databases">
        <title>Genomes of two Microcystis aeruginosa (Cyanobacteria) strains from Florida (USA) with disparate toxicogenic potential.</title>
        <authorList>
            <person name="Lefler F.W."/>
            <person name="Barbosa M."/>
            <person name="Berthold D.E."/>
            <person name="Laughinghouse H.D. IV."/>
        </authorList>
    </citation>
    <scope>NUCLEOTIDE SEQUENCE [LARGE SCALE GENOMIC DNA]</scope>
    <source>
        <strain evidence="1 2">BLCCF108</strain>
    </source>
</reference>
<accession>A0A841UMT1</accession>
<organism evidence="1 2">
    <name type="scientific">Microcystis aeruginosa BLCC-F108</name>
    <dbReference type="NCBI Taxonomy" id="2755317"/>
    <lineage>
        <taxon>Bacteria</taxon>
        <taxon>Bacillati</taxon>
        <taxon>Cyanobacteriota</taxon>
        <taxon>Cyanophyceae</taxon>
        <taxon>Oscillatoriophycideae</taxon>
        <taxon>Chroococcales</taxon>
        <taxon>Microcystaceae</taxon>
        <taxon>Microcystis</taxon>
    </lineage>
</organism>
<gene>
    <name evidence="1" type="ORF">H0902_11330</name>
</gene>
<dbReference type="RefSeq" id="WP_185237414.1">
    <property type="nucleotide sequence ID" value="NZ_JACEGB010000200.1"/>
</dbReference>
<sequence length="80" mass="9011">MTQITLAITIESLTQAITILDLSEQILLRDFLDAQITQAQLSNENIELKPAKECFHQGWQDAMIGNIQPISELWEGIDAE</sequence>
<evidence type="ECO:0000313" key="2">
    <source>
        <dbReference type="Proteomes" id="UP000551499"/>
    </source>
</evidence>
<comment type="caution">
    <text evidence="1">The sequence shown here is derived from an EMBL/GenBank/DDBJ whole genome shotgun (WGS) entry which is preliminary data.</text>
</comment>
<evidence type="ECO:0000313" key="1">
    <source>
        <dbReference type="EMBL" id="MBC1191375.1"/>
    </source>
</evidence>
<dbReference type="AlphaFoldDB" id="A0A841UMT1"/>
<name>A0A841UMT1_MICAE</name>
<proteinExistence type="predicted"/>